<proteinExistence type="predicted"/>
<feature type="region of interest" description="Disordered" evidence="1">
    <location>
        <begin position="1"/>
        <end position="22"/>
    </location>
</feature>
<sequence length="162" mass="18122">MISAKSKKKNDNNRRMHQLDNPILEPTSHETFFISLPLRNALSQSNIESLHDSAIENEVKGCWKKFDFEKKFAGIDVEEAESSADNTSANANDDNAISNANDDTITIANLGSHAPFQNEFIIKSFLAKANKGYRLGQVETKDPNRLGFKCKSQGCYYTANFL</sequence>
<reference evidence="2 3" key="1">
    <citation type="submission" date="2024-04" db="EMBL/GenBank/DDBJ databases">
        <title>Tritrichomonas musculus Genome.</title>
        <authorList>
            <person name="Alves-Ferreira E."/>
            <person name="Grigg M."/>
            <person name="Lorenzi H."/>
            <person name="Galac M."/>
        </authorList>
    </citation>
    <scope>NUCLEOTIDE SEQUENCE [LARGE SCALE GENOMIC DNA]</scope>
    <source>
        <strain evidence="2 3">EAF2021</strain>
    </source>
</reference>
<gene>
    <name evidence="2" type="ORF">M9Y10_029993</name>
</gene>
<evidence type="ECO:0000313" key="2">
    <source>
        <dbReference type="EMBL" id="KAK8892752.1"/>
    </source>
</evidence>
<name>A0ABR2KPB0_9EUKA</name>
<evidence type="ECO:0000256" key="1">
    <source>
        <dbReference type="SAM" id="MobiDB-lite"/>
    </source>
</evidence>
<comment type="caution">
    <text evidence="2">The sequence shown here is derived from an EMBL/GenBank/DDBJ whole genome shotgun (WGS) entry which is preliminary data.</text>
</comment>
<dbReference type="Proteomes" id="UP001470230">
    <property type="component" value="Unassembled WGS sequence"/>
</dbReference>
<accession>A0ABR2KPB0</accession>
<protein>
    <recommendedName>
        <fullName evidence="4">Transposase MuDR plant domain-containing protein</fullName>
    </recommendedName>
</protein>
<dbReference type="EMBL" id="JAPFFF010000004">
    <property type="protein sequence ID" value="KAK8892752.1"/>
    <property type="molecule type" value="Genomic_DNA"/>
</dbReference>
<evidence type="ECO:0008006" key="4">
    <source>
        <dbReference type="Google" id="ProtNLM"/>
    </source>
</evidence>
<evidence type="ECO:0000313" key="3">
    <source>
        <dbReference type="Proteomes" id="UP001470230"/>
    </source>
</evidence>
<feature type="compositionally biased region" description="Basic and acidic residues" evidence="1">
    <location>
        <begin position="9"/>
        <end position="18"/>
    </location>
</feature>
<organism evidence="2 3">
    <name type="scientific">Tritrichomonas musculus</name>
    <dbReference type="NCBI Taxonomy" id="1915356"/>
    <lineage>
        <taxon>Eukaryota</taxon>
        <taxon>Metamonada</taxon>
        <taxon>Parabasalia</taxon>
        <taxon>Tritrichomonadida</taxon>
        <taxon>Tritrichomonadidae</taxon>
        <taxon>Tritrichomonas</taxon>
    </lineage>
</organism>
<keyword evidence="3" id="KW-1185">Reference proteome</keyword>